<protein>
    <submittedName>
        <fullName evidence="2">Uncharacterized protein</fullName>
    </submittedName>
</protein>
<reference evidence="2 3" key="1">
    <citation type="submission" date="2022-05" db="EMBL/GenBank/DDBJ databases">
        <authorList>
            <person name="Park J.-S."/>
        </authorList>
    </citation>
    <scope>NUCLEOTIDE SEQUENCE [LARGE SCALE GENOMIC DNA]</scope>
    <source>
        <strain evidence="2 3">2012CJ34-2</strain>
    </source>
</reference>
<name>A0ABT0PJ21_9GAMM</name>
<accession>A0ABT0PJ21</accession>
<sequence>MESSAHTTLASAAPIAIATPKQGEEQDKQSGASSPGVAFGQDVSVISAKQILSLHPAGTSIEMSISIPSHDSSTLVSKKVKLTKTEDGVVEEYEETIKNIKVFTVSEEQKLAGKAMLAGSGLLLENDKKLIKYQSDIEGEGTTQGIGYFLTVKKDTFTDANEVDIEITPYIGLFDFGDIPTRKKKCRPISIATCFLINSAKQSNRAVNVGFQHCVDNSENNHLGNMFLMTKTKSEEIQRINATRLCDFNGGKNRGDFNGGKNRGVVFELNLKAEPMVVQVYSE</sequence>
<proteinExistence type="predicted"/>
<feature type="region of interest" description="Disordered" evidence="1">
    <location>
        <begin position="1"/>
        <end position="36"/>
    </location>
</feature>
<dbReference type="Proteomes" id="UP001203338">
    <property type="component" value="Unassembled WGS sequence"/>
</dbReference>
<comment type="caution">
    <text evidence="2">The sequence shown here is derived from an EMBL/GenBank/DDBJ whole genome shotgun (WGS) entry which is preliminary data.</text>
</comment>
<dbReference type="RefSeq" id="WP_249699701.1">
    <property type="nucleotide sequence ID" value="NZ_JAMFLX010000013.1"/>
</dbReference>
<evidence type="ECO:0000313" key="2">
    <source>
        <dbReference type="EMBL" id="MCL6270478.1"/>
    </source>
</evidence>
<keyword evidence="3" id="KW-1185">Reference proteome</keyword>
<dbReference type="EMBL" id="JAMFLX010000013">
    <property type="protein sequence ID" value="MCL6270478.1"/>
    <property type="molecule type" value="Genomic_DNA"/>
</dbReference>
<evidence type="ECO:0000313" key="3">
    <source>
        <dbReference type="Proteomes" id="UP001203338"/>
    </source>
</evidence>
<organism evidence="2 3">
    <name type="scientific">Parendozoicomonas callyspongiae</name>
    <dbReference type="NCBI Taxonomy" id="2942213"/>
    <lineage>
        <taxon>Bacteria</taxon>
        <taxon>Pseudomonadati</taxon>
        <taxon>Pseudomonadota</taxon>
        <taxon>Gammaproteobacteria</taxon>
        <taxon>Oceanospirillales</taxon>
        <taxon>Endozoicomonadaceae</taxon>
        <taxon>Parendozoicomonas</taxon>
    </lineage>
</organism>
<evidence type="ECO:0000256" key="1">
    <source>
        <dbReference type="SAM" id="MobiDB-lite"/>
    </source>
</evidence>
<gene>
    <name evidence="2" type="ORF">M3P05_11150</name>
</gene>
<feature type="compositionally biased region" description="Polar residues" evidence="1">
    <location>
        <begin position="1"/>
        <end position="10"/>
    </location>
</feature>